<evidence type="ECO:0000259" key="1">
    <source>
        <dbReference type="SMART" id="SM00507"/>
    </source>
</evidence>
<dbReference type="SMART" id="SM00507">
    <property type="entry name" value="HNHc"/>
    <property type="match status" value="1"/>
</dbReference>
<dbReference type="RefSeq" id="YP_009044955.1">
    <property type="nucleotide sequence ID" value="NC_024390.1"/>
</dbReference>
<keyword evidence="2" id="KW-0540">Nuclease</keyword>
<gene>
    <name evidence="2" type="ORF">phiLN03_01</name>
</gene>
<dbReference type="Gene3D" id="1.10.30.50">
    <property type="match status" value="1"/>
</dbReference>
<accession>A0A059PAA9</accession>
<keyword evidence="2" id="KW-0255">Endonuclease</keyword>
<dbReference type="GO" id="GO:0003676">
    <property type="term" value="F:nucleic acid binding"/>
    <property type="evidence" value="ECO:0007669"/>
    <property type="project" value="InterPro"/>
</dbReference>
<evidence type="ECO:0000313" key="3">
    <source>
        <dbReference type="Proteomes" id="UP000201275"/>
    </source>
</evidence>
<dbReference type="Pfam" id="PF01844">
    <property type="entry name" value="HNH"/>
    <property type="match status" value="1"/>
</dbReference>
<keyword evidence="3" id="KW-1185">Reference proteome</keyword>
<sequence length="103" mass="12403">MITRKPDPTKKLYKTKKWRWISQMVIDREHNTCQFCHKPIENTFNIHHIKVATLANFYDMDNLMLLHVECHQLMTRSKKIKRDESELYSVSLTEHGNLVDFDK</sequence>
<dbReference type="OrthoDB" id="15967at10239"/>
<dbReference type="InterPro" id="IPR002711">
    <property type="entry name" value="HNH"/>
</dbReference>
<protein>
    <submittedName>
        <fullName evidence="2">Putative phage HNH endonuclease</fullName>
    </submittedName>
</protein>
<keyword evidence="2" id="KW-0378">Hydrolase</keyword>
<dbReference type="GO" id="GO:0004519">
    <property type="term" value="F:endonuclease activity"/>
    <property type="evidence" value="ECO:0007669"/>
    <property type="project" value="UniProtKB-KW"/>
</dbReference>
<proteinExistence type="predicted"/>
<feature type="domain" description="HNH nuclease" evidence="1">
    <location>
        <begin position="20"/>
        <end position="72"/>
    </location>
</feature>
<dbReference type="Proteomes" id="UP000201275">
    <property type="component" value="Segment"/>
</dbReference>
<dbReference type="GO" id="GO:0008270">
    <property type="term" value="F:zinc ion binding"/>
    <property type="evidence" value="ECO:0007669"/>
    <property type="project" value="InterPro"/>
</dbReference>
<dbReference type="GeneID" id="19736111"/>
<name>A0A059PAA9_9CAUD</name>
<dbReference type="EMBL" id="KC013022">
    <property type="protein sequence ID" value="AFY98212.1"/>
    <property type="molecule type" value="Genomic_DNA"/>
</dbReference>
<dbReference type="CDD" id="cd00085">
    <property type="entry name" value="HNHc"/>
    <property type="match status" value="1"/>
</dbReference>
<dbReference type="InterPro" id="IPR003615">
    <property type="entry name" value="HNH_nuc"/>
</dbReference>
<reference evidence="2 3" key="1">
    <citation type="journal article" date="2014" name="Int. J. Food Microbiol.">
        <title>Sequence and comparative analysis of Leuconostoc dairy bacteriophages.</title>
        <authorList>
            <person name="Kot W."/>
            <person name="Hansen L.H."/>
            <person name="Neve H."/>
            <person name="Hammer K."/>
            <person name="Jacobsen S."/>
            <person name="Pedersen P.D."/>
            <person name="Sorensen S.J."/>
            <person name="Heller K.J."/>
            <person name="Vogensen F.K."/>
        </authorList>
    </citation>
    <scope>NUCLEOTIDE SEQUENCE [LARGE SCALE GENOMIC DNA]</scope>
</reference>
<dbReference type="KEGG" id="vg:19736111"/>
<evidence type="ECO:0000313" key="2">
    <source>
        <dbReference type="EMBL" id="AFY98212.1"/>
    </source>
</evidence>
<organism evidence="2 3">
    <name type="scientific">Leuconostoc phage LN03</name>
    <dbReference type="NCBI Taxonomy" id="1262515"/>
    <lineage>
        <taxon>Viruses</taxon>
        <taxon>Duplodnaviria</taxon>
        <taxon>Heunggongvirae</taxon>
        <taxon>Uroviricota</taxon>
        <taxon>Caudoviricetes</taxon>
        <taxon>Mccleskeyvirinae</taxon>
        <taxon>Limdunavirus</taxon>
        <taxon>Limdunavirus LN03</taxon>
    </lineage>
</organism>